<protein>
    <submittedName>
        <fullName evidence="1">Uncharacterized protein</fullName>
    </submittedName>
</protein>
<evidence type="ECO:0000313" key="2">
    <source>
        <dbReference type="Proteomes" id="UP001163036"/>
    </source>
</evidence>
<proteinExistence type="predicted"/>
<dbReference type="RefSeq" id="WP_264400200.1">
    <property type="nucleotide sequence ID" value="NZ_CP062152.1"/>
</dbReference>
<reference evidence="1" key="1">
    <citation type="submission" date="2022-05" db="EMBL/GenBank/DDBJ databases">
        <title>Megaplasmid of Vibrio parahaemolyticus.</title>
        <authorList>
            <person name="Strauch E."/>
            <person name="Borowiak M."/>
        </authorList>
    </citation>
    <scope>NUCLEOTIDE SEQUENCE</scope>
    <source>
        <strain evidence="1">16-VB00198</strain>
        <plasmid evidence="1">pVP-16-VB00198-1</plasmid>
    </source>
</reference>
<name>A0AA46Z4K0_VIBPH</name>
<gene>
    <name evidence="1" type="ORF">M5598_27565</name>
</gene>
<evidence type="ECO:0000313" key="1">
    <source>
        <dbReference type="EMBL" id="UYV29741.1"/>
    </source>
</evidence>
<geneLocation type="plasmid" evidence="1 2">
    <name>pVP-16-VB00198-1</name>
</geneLocation>
<keyword evidence="1" id="KW-0614">Plasmid</keyword>
<accession>A0AA46Z4K0</accession>
<organism evidence="1 2">
    <name type="scientific">Vibrio parahaemolyticus</name>
    <dbReference type="NCBI Taxonomy" id="670"/>
    <lineage>
        <taxon>Bacteria</taxon>
        <taxon>Pseudomonadati</taxon>
        <taxon>Pseudomonadota</taxon>
        <taxon>Gammaproteobacteria</taxon>
        <taxon>Vibrionales</taxon>
        <taxon>Vibrionaceae</taxon>
        <taxon>Vibrio</taxon>
    </lineage>
</organism>
<sequence length="165" mass="19050">MNISDHLHACPNCAKPSIHFSVDDWEYEYCEHVLACPHCLFLDYAVYSSGAPESLEFESRPHQWQTVIRYFGVKSFSELRELTLNSPVNGKPVVSYENVTDLSVYCGLSGDKLFNKDSRNRWYYLEKRPTTKMLVRHEIQALQNALKPLVPKSSVVLEFSEDLPF</sequence>
<dbReference type="Proteomes" id="UP001163036">
    <property type="component" value="Plasmid pVP-16-VB00198-1"/>
</dbReference>
<dbReference type="AlphaFoldDB" id="A0AA46Z4K0"/>
<dbReference type="EMBL" id="CP097357">
    <property type="protein sequence ID" value="UYV29741.1"/>
    <property type="molecule type" value="Genomic_DNA"/>
</dbReference>